<sequence length="104" mass="11500">MADFDRCLLCVANHHLLAFELSQPRWPQGVPCFRLTLQAEKTARWPHQQTHNSISALCEAACSPIFPLVRLCPSCPHSGGFRTARVISLGSSARIGPYQEQGGR</sequence>
<reference evidence="1 2" key="1">
    <citation type="submission" date="2016-02" db="EMBL/GenBank/DDBJ databases">
        <title>Band-tailed pigeon sequencing and assembly.</title>
        <authorList>
            <person name="Soares A.E."/>
            <person name="Novak B.J."/>
            <person name="Rice E.S."/>
            <person name="O'Connell B."/>
            <person name="Chang D."/>
            <person name="Weber S."/>
            <person name="Shapiro B."/>
        </authorList>
    </citation>
    <scope>NUCLEOTIDE SEQUENCE [LARGE SCALE GENOMIC DNA]</scope>
    <source>
        <strain evidence="1">BTP2013</strain>
        <tissue evidence="1">Blood</tissue>
    </source>
</reference>
<name>A0A1V4K0U0_PATFA</name>
<organism evidence="1 2">
    <name type="scientific">Patagioenas fasciata monilis</name>
    <dbReference type="NCBI Taxonomy" id="372326"/>
    <lineage>
        <taxon>Eukaryota</taxon>
        <taxon>Metazoa</taxon>
        <taxon>Chordata</taxon>
        <taxon>Craniata</taxon>
        <taxon>Vertebrata</taxon>
        <taxon>Euteleostomi</taxon>
        <taxon>Archelosauria</taxon>
        <taxon>Archosauria</taxon>
        <taxon>Dinosauria</taxon>
        <taxon>Saurischia</taxon>
        <taxon>Theropoda</taxon>
        <taxon>Coelurosauria</taxon>
        <taxon>Aves</taxon>
        <taxon>Neognathae</taxon>
        <taxon>Neoaves</taxon>
        <taxon>Columbimorphae</taxon>
        <taxon>Columbiformes</taxon>
        <taxon>Columbidae</taxon>
        <taxon>Patagioenas</taxon>
    </lineage>
</organism>
<evidence type="ECO:0000313" key="1">
    <source>
        <dbReference type="EMBL" id="OPJ77993.1"/>
    </source>
</evidence>
<evidence type="ECO:0000313" key="2">
    <source>
        <dbReference type="Proteomes" id="UP000190648"/>
    </source>
</evidence>
<keyword evidence="2" id="KW-1185">Reference proteome</keyword>
<accession>A0A1V4K0U0</accession>
<protein>
    <submittedName>
        <fullName evidence="1">Uncharacterized protein</fullName>
    </submittedName>
</protein>
<comment type="caution">
    <text evidence="1">The sequence shown here is derived from an EMBL/GenBank/DDBJ whole genome shotgun (WGS) entry which is preliminary data.</text>
</comment>
<proteinExistence type="predicted"/>
<dbReference type="Proteomes" id="UP000190648">
    <property type="component" value="Unassembled WGS sequence"/>
</dbReference>
<gene>
    <name evidence="1" type="ORF">AV530_015000</name>
</gene>
<dbReference type="EMBL" id="LSYS01005191">
    <property type="protein sequence ID" value="OPJ77993.1"/>
    <property type="molecule type" value="Genomic_DNA"/>
</dbReference>
<dbReference type="AlphaFoldDB" id="A0A1V4K0U0"/>